<evidence type="ECO:0000313" key="3">
    <source>
        <dbReference type="Proteomes" id="UP000001116"/>
    </source>
</evidence>
<organism evidence="2 3">
    <name type="scientific">Kineococcus radiotolerans (strain ATCC BAA-149 / DSM 14245 / SRS30216)</name>
    <dbReference type="NCBI Taxonomy" id="266940"/>
    <lineage>
        <taxon>Bacteria</taxon>
        <taxon>Bacillati</taxon>
        <taxon>Actinomycetota</taxon>
        <taxon>Actinomycetes</taxon>
        <taxon>Kineosporiales</taxon>
        <taxon>Kineosporiaceae</taxon>
        <taxon>Kineococcus</taxon>
    </lineage>
</organism>
<proteinExistence type="predicted"/>
<name>A6WGY1_KINRD</name>
<feature type="region of interest" description="Disordered" evidence="1">
    <location>
        <begin position="119"/>
        <end position="144"/>
    </location>
</feature>
<geneLocation type="plasmid" evidence="2 3">
    <name>pKRAD01</name>
</geneLocation>
<dbReference type="KEGG" id="kra:Krad_4611"/>
<accession>A6WGY1</accession>
<keyword evidence="3" id="KW-1185">Reference proteome</keyword>
<protein>
    <submittedName>
        <fullName evidence="2">Uncharacterized protein</fullName>
    </submittedName>
</protein>
<dbReference type="EMBL" id="CP000751">
    <property type="protein sequence ID" value="ABS06070.1"/>
    <property type="molecule type" value="Genomic_DNA"/>
</dbReference>
<sequence length="144" mass="14937">MPQHLVISASLNGATNALPPRGTNPAQSGHPHKDGPLEAVHLNSHGRDEDRPADLESVGTERAVFTDPRRPGGAQGVVIQPPTHPHRGPYGRVHLPAWLSALPAPSLIALRTTSPTLTATAAGASTRTASTPTTATSRPTGVPR</sequence>
<dbReference type="HOGENOM" id="CLU_1793918_0_0_11"/>
<reference evidence="3" key="1">
    <citation type="journal article" date="2008" name="PLoS ONE">
        <title>Survival in nuclear waste, extreme resistance, and potential applications gleaned from the genome sequence of Kineococcus radiotolerans SRS30216.</title>
        <authorList>
            <person name="Bagwell C.E."/>
            <person name="Bhat S."/>
            <person name="Hawkins G.M."/>
            <person name="Smith B.W."/>
            <person name="Biswas T."/>
            <person name="Hoover T.R."/>
            <person name="Saunders E."/>
            <person name="Han C.S."/>
            <person name="Tsodikov O.V."/>
            <person name="Shimkets L.J."/>
        </authorList>
    </citation>
    <scope>NUCLEOTIDE SEQUENCE [LARGE SCALE GENOMIC DNA]</scope>
    <source>
        <strain evidence="3">ATCC BAA-149 / DSM 14245 / SRS30216</strain>
    </source>
</reference>
<feature type="compositionally biased region" description="Basic and acidic residues" evidence="1">
    <location>
        <begin position="45"/>
        <end position="54"/>
    </location>
</feature>
<evidence type="ECO:0000256" key="1">
    <source>
        <dbReference type="SAM" id="MobiDB-lite"/>
    </source>
</evidence>
<feature type="region of interest" description="Disordered" evidence="1">
    <location>
        <begin position="1"/>
        <end position="90"/>
    </location>
</feature>
<dbReference type="AlphaFoldDB" id="A6WGY1"/>
<gene>
    <name evidence="2" type="ordered locus">Krad_4611</name>
</gene>
<evidence type="ECO:0000313" key="2">
    <source>
        <dbReference type="EMBL" id="ABS06070.1"/>
    </source>
</evidence>
<dbReference type="Proteomes" id="UP000001116">
    <property type="component" value="Plasmid pKRAD01"/>
</dbReference>
<keyword evidence="2" id="KW-0614">Plasmid</keyword>